<dbReference type="Pfam" id="PF00651">
    <property type="entry name" value="BTB"/>
    <property type="match status" value="1"/>
</dbReference>
<feature type="domain" description="BTB" evidence="4">
    <location>
        <begin position="161"/>
        <end position="229"/>
    </location>
</feature>
<reference evidence="5 6" key="1">
    <citation type="journal article" date="2009" name="Nature">
        <title>Evolution of pathogenicity and sexual reproduction in eight Candida genomes.</title>
        <authorList>
            <person name="Butler G."/>
            <person name="Rasmussen M.D."/>
            <person name="Lin M.F."/>
            <person name="Santos M.A."/>
            <person name="Sakthikumar S."/>
            <person name="Munro C.A."/>
            <person name="Rheinbay E."/>
            <person name="Grabherr M."/>
            <person name="Forche A."/>
            <person name="Reedy J.L."/>
            <person name="Agrafioti I."/>
            <person name="Arnaud M.B."/>
            <person name="Bates S."/>
            <person name="Brown A.J."/>
            <person name="Brunke S."/>
            <person name="Costanzo M.C."/>
            <person name="Fitzpatrick D.A."/>
            <person name="de Groot P.W."/>
            <person name="Harris D."/>
            <person name="Hoyer L.L."/>
            <person name="Hube B."/>
            <person name="Klis F.M."/>
            <person name="Kodira C."/>
            <person name="Lennard N."/>
            <person name="Logue M.E."/>
            <person name="Martin R."/>
            <person name="Neiman A.M."/>
            <person name="Nikolaou E."/>
            <person name="Quail M.A."/>
            <person name="Quinn J."/>
            <person name="Santos M.C."/>
            <person name="Schmitzberger F.F."/>
            <person name="Sherlock G."/>
            <person name="Shah P."/>
            <person name="Silverstein K.A."/>
            <person name="Skrzypek M.S."/>
            <person name="Soll D."/>
            <person name="Staggs R."/>
            <person name="Stansfield I."/>
            <person name="Stumpf M.P."/>
            <person name="Sudbery P.E."/>
            <person name="Srikantha T."/>
            <person name="Zeng Q."/>
            <person name="Berman J."/>
            <person name="Berriman M."/>
            <person name="Heitman J."/>
            <person name="Gow N.A."/>
            <person name="Lorenz M.C."/>
            <person name="Birren B.W."/>
            <person name="Kellis M."/>
            <person name="Cuomo C.A."/>
        </authorList>
    </citation>
    <scope>NUCLEOTIDE SEQUENCE [LARGE SCALE GENOMIC DNA]</scope>
    <source>
        <strain evidence="6">ATCC 6260 / CBS 566 / DSM 6381 / JCM 1539 / NBRC 10279 / NRRL Y-324</strain>
    </source>
</reference>
<dbReference type="KEGG" id="pgu:PGUG_00375"/>
<evidence type="ECO:0000313" key="5">
    <source>
        <dbReference type="EMBL" id="EDK36277.2"/>
    </source>
</evidence>
<dbReference type="InterPro" id="IPR036770">
    <property type="entry name" value="Ankyrin_rpt-contain_sf"/>
</dbReference>
<dbReference type="InterPro" id="IPR044515">
    <property type="entry name" value="ABTB1"/>
</dbReference>
<dbReference type="InterPro" id="IPR011333">
    <property type="entry name" value="SKP1/BTB/POZ_sf"/>
</dbReference>
<organism evidence="5 6">
    <name type="scientific">Meyerozyma guilliermondii (strain ATCC 6260 / CBS 566 / DSM 6381 / JCM 1539 / NBRC 10279 / NRRL Y-324)</name>
    <name type="common">Yeast</name>
    <name type="synonym">Candida guilliermondii</name>
    <dbReference type="NCBI Taxonomy" id="294746"/>
    <lineage>
        <taxon>Eukaryota</taxon>
        <taxon>Fungi</taxon>
        <taxon>Dikarya</taxon>
        <taxon>Ascomycota</taxon>
        <taxon>Saccharomycotina</taxon>
        <taxon>Pichiomycetes</taxon>
        <taxon>Debaryomycetaceae</taxon>
        <taxon>Meyerozyma</taxon>
    </lineage>
</organism>
<dbReference type="PROSITE" id="PS50297">
    <property type="entry name" value="ANK_REP_REGION"/>
    <property type="match status" value="1"/>
</dbReference>
<protein>
    <recommendedName>
        <fullName evidence="4">BTB domain-containing protein</fullName>
    </recommendedName>
</protein>
<dbReference type="PANTHER" id="PTHR46231:SF1">
    <property type="entry name" value="ANKYRIN REPEAT AND BTB_POZ DOMAIN-CONTAINING PROTEIN 1"/>
    <property type="match status" value="1"/>
</dbReference>
<evidence type="ECO:0000256" key="3">
    <source>
        <dbReference type="PROSITE-ProRule" id="PRU00023"/>
    </source>
</evidence>
<dbReference type="SUPFAM" id="SSF48403">
    <property type="entry name" value="Ankyrin repeat"/>
    <property type="match status" value="1"/>
</dbReference>
<feature type="repeat" description="ANK" evidence="3">
    <location>
        <begin position="81"/>
        <end position="106"/>
    </location>
</feature>
<proteinExistence type="predicted"/>
<name>A5DAS0_PICGU</name>
<sequence>MSSDVIIDDYQDDIMHDEPVQIPMYVENTRNASSISRDHHSALAQSAYKDLCFSCRIGDYDTAESIITSTPDLDINMVDEWNYTPLILASLCGHKNVVQMLLSRGAVCDRDTLQGARCIYGALNDEIRDILISFDISKKDAVQPFASHLISLLNPLNELRYNDIVLSSDTEFYLNRFVLALRGDLFRKYLAKDGQWATSTEVVVPKSFSSTILKCIVDYIYVKTDTLPLNNSQIQRYLFEACNEFQLDELKSSMETVLSEPDRRLQAKARHQMEYNIVKTAQEDLERFVDEVLLKSKIEVPLDVKSDTDFDDFEPSRFISDDMKRQVLESETFADILLAVVDTDSMKVVFYPVHKAIVARSEYFETMFKSDLFAMTVPDPPAITKGDTQIIKRHELLPEHIPVVRMFMSTLGQEVADIVISHLYRDYVHAIPPELTVDVLYAADELYLDRLKRMCAVNLTSRFAQFSWNEYVSCESIYGVDIYDFMRIAWATRCDRIEHHISQMLAHNLASIVADEEKKEKLIELIKESAHRIKEREDVDTIELVDDIRYYITKKYGGNPDWQVMDPVERDNEIIDSLLTYIGLDA</sequence>
<dbReference type="PROSITE" id="PS50088">
    <property type="entry name" value="ANK_REPEAT"/>
    <property type="match status" value="1"/>
</dbReference>
<dbReference type="RefSeq" id="XP_001486998.2">
    <property type="nucleotide sequence ID" value="XM_001486948.1"/>
</dbReference>
<keyword evidence="6" id="KW-1185">Reference proteome</keyword>
<dbReference type="EMBL" id="CH408155">
    <property type="protein sequence ID" value="EDK36277.2"/>
    <property type="molecule type" value="Genomic_DNA"/>
</dbReference>
<dbReference type="HOGENOM" id="CLU_022885_2_0_1"/>
<dbReference type="FunCoup" id="A5DAS0">
    <property type="interactions" value="55"/>
</dbReference>
<dbReference type="Pfam" id="PF13637">
    <property type="entry name" value="Ank_4"/>
    <property type="match status" value="1"/>
</dbReference>
<dbReference type="InterPro" id="IPR000210">
    <property type="entry name" value="BTB/POZ_dom"/>
</dbReference>
<dbReference type="InParanoid" id="A5DAS0"/>
<dbReference type="SUPFAM" id="SSF54695">
    <property type="entry name" value="POZ domain"/>
    <property type="match status" value="2"/>
</dbReference>
<dbReference type="Gene3D" id="3.30.710.10">
    <property type="entry name" value="Potassium Channel Kv1.1, Chain A"/>
    <property type="match status" value="2"/>
</dbReference>
<keyword evidence="2 3" id="KW-0040">ANK repeat</keyword>
<dbReference type="STRING" id="294746.A5DAS0"/>
<dbReference type="OMA" id="EGARCIY"/>
<dbReference type="GeneID" id="5129167"/>
<accession>A5DAS0</accession>
<evidence type="ECO:0000259" key="4">
    <source>
        <dbReference type="PROSITE" id="PS50097"/>
    </source>
</evidence>
<dbReference type="OrthoDB" id="684045at2759"/>
<dbReference type="AlphaFoldDB" id="A5DAS0"/>
<evidence type="ECO:0000256" key="2">
    <source>
        <dbReference type="ARBA" id="ARBA00023043"/>
    </source>
</evidence>
<dbReference type="PROSITE" id="PS50097">
    <property type="entry name" value="BTB"/>
    <property type="match status" value="1"/>
</dbReference>
<dbReference type="VEuPathDB" id="FungiDB:PGUG_00375"/>
<evidence type="ECO:0000256" key="1">
    <source>
        <dbReference type="ARBA" id="ARBA00022737"/>
    </source>
</evidence>
<dbReference type="SMART" id="SM00225">
    <property type="entry name" value="BTB"/>
    <property type="match status" value="2"/>
</dbReference>
<dbReference type="Gene3D" id="1.25.40.20">
    <property type="entry name" value="Ankyrin repeat-containing domain"/>
    <property type="match status" value="1"/>
</dbReference>
<dbReference type="Proteomes" id="UP000001997">
    <property type="component" value="Unassembled WGS sequence"/>
</dbReference>
<evidence type="ECO:0000313" key="6">
    <source>
        <dbReference type="Proteomes" id="UP000001997"/>
    </source>
</evidence>
<dbReference type="PANTHER" id="PTHR46231">
    <property type="entry name" value="ANKYRIN REPEAT AND BTB/POZ DOMAIN-CONTAINING PROTEIN 1"/>
    <property type="match status" value="1"/>
</dbReference>
<dbReference type="CDD" id="cd18186">
    <property type="entry name" value="BTB_POZ_ZBTB_KLHL-like"/>
    <property type="match status" value="1"/>
</dbReference>
<dbReference type="GO" id="GO:0000151">
    <property type="term" value="C:ubiquitin ligase complex"/>
    <property type="evidence" value="ECO:0007669"/>
    <property type="project" value="TreeGrafter"/>
</dbReference>
<dbReference type="eggNOG" id="KOG0511">
    <property type="taxonomic scope" value="Eukaryota"/>
</dbReference>
<gene>
    <name evidence="5" type="ORF">PGUG_00375</name>
</gene>
<keyword evidence="1" id="KW-0677">Repeat</keyword>
<dbReference type="GO" id="GO:0005737">
    <property type="term" value="C:cytoplasm"/>
    <property type="evidence" value="ECO:0007669"/>
    <property type="project" value="TreeGrafter"/>
</dbReference>
<dbReference type="InterPro" id="IPR002110">
    <property type="entry name" value="Ankyrin_rpt"/>
</dbReference>